<name>A0A365QV28_9BURK</name>
<proteinExistence type="predicted"/>
<dbReference type="AlphaFoldDB" id="A0A365QV28"/>
<comment type="caution">
    <text evidence="1">The sequence shown here is derived from an EMBL/GenBank/DDBJ whole genome shotgun (WGS) entry which is preliminary data.</text>
</comment>
<dbReference type="EMBL" id="QMFZ01000012">
    <property type="protein sequence ID" value="RBB38903.1"/>
    <property type="molecule type" value="Genomic_DNA"/>
</dbReference>
<organism evidence="1 2">
    <name type="scientific">Burkholderia reimsis</name>
    <dbReference type="NCBI Taxonomy" id="2234132"/>
    <lineage>
        <taxon>Bacteria</taxon>
        <taxon>Pseudomonadati</taxon>
        <taxon>Pseudomonadota</taxon>
        <taxon>Betaproteobacteria</taxon>
        <taxon>Burkholderiales</taxon>
        <taxon>Burkholderiaceae</taxon>
        <taxon>Burkholderia</taxon>
    </lineage>
</organism>
<reference evidence="1 2" key="1">
    <citation type="submission" date="2018-06" db="EMBL/GenBank/DDBJ databases">
        <title>Draft genome sequence of Burkholderia reimsis strain BE51 isolated from a French agricultural soil.</title>
        <authorList>
            <person name="Esmaeel Q."/>
        </authorList>
    </citation>
    <scope>NUCLEOTIDE SEQUENCE [LARGE SCALE GENOMIC DNA]</scope>
    <source>
        <strain evidence="1 2">BE51</strain>
    </source>
</reference>
<dbReference type="Proteomes" id="UP000252458">
    <property type="component" value="Unassembled WGS sequence"/>
</dbReference>
<accession>A0A365QV28</accession>
<sequence length="495" mass="51969">MQELQALVKSALAADMGVPLNKANTISTSTGLVSYDLQAPAKNLYPVLTPIRNSLPRVPGRGDTATRWKVIRAIQGSGFDSIGFVPEGQRAGRMSYSAVNALASYATLGEEESVTFEAESAGRDFEDVRATAAIRLLQKMMLKEEDALLGSNMSIALGVPATPTVSSAGTGGTIAAGTYNVIVVALAYTAYRIATVSAAGVPTATTVTGADGQTFGLNSGASNKSAAASTGALTGTTSTISASVAPVTGAMAYAWYVGTTGNETLQAITTINSVALTSLSTGNQNASAITADASQNSLGYDGLLSWALNPANGAYVNTFATGTAGTGTFMTASSRGSINEIDTAFRRMWDLYRVSPTVLYCNAQEYQNMLAKILNSSSGPLLRYTRDGASPYAIFAGGSIEAYFNPFGANGGYKVPILIHPTIPPGTILFWTQDLPMQYQNNEVPQVAEVHLHRDYYEIDWPLKTRAYEMGVYAEEVLAVYAPFAMGVLTNIGNG</sequence>
<keyword evidence="2" id="KW-1185">Reference proteome</keyword>
<gene>
    <name evidence="1" type="ORF">DPV79_16115</name>
</gene>
<protein>
    <submittedName>
        <fullName evidence="1">Uncharacterized protein</fullName>
    </submittedName>
</protein>
<evidence type="ECO:0000313" key="1">
    <source>
        <dbReference type="EMBL" id="RBB38903.1"/>
    </source>
</evidence>
<evidence type="ECO:0000313" key="2">
    <source>
        <dbReference type="Proteomes" id="UP000252458"/>
    </source>
</evidence>